<dbReference type="Proteomes" id="UP001595799">
    <property type="component" value="Unassembled WGS sequence"/>
</dbReference>
<dbReference type="PANTHER" id="PTHR43333:SF1">
    <property type="entry name" value="D-ISOMER SPECIFIC 2-HYDROXYACID DEHYDROGENASE NAD-BINDING DOMAIN-CONTAINING PROTEIN"/>
    <property type="match status" value="1"/>
</dbReference>
<evidence type="ECO:0000313" key="5">
    <source>
        <dbReference type="Proteomes" id="UP001595799"/>
    </source>
</evidence>
<keyword evidence="1" id="KW-0560">Oxidoreductase</keyword>
<dbReference type="InterPro" id="IPR006140">
    <property type="entry name" value="D-isomer_DH_NAD-bd"/>
</dbReference>
<dbReference type="RefSeq" id="WP_382422451.1">
    <property type="nucleotide sequence ID" value="NZ_JBHSCW010000006.1"/>
</dbReference>
<evidence type="ECO:0000256" key="1">
    <source>
        <dbReference type="ARBA" id="ARBA00023002"/>
    </source>
</evidence>
<dbReference type="Gene3D" id="3.40.50.720">
    <property type="entry name" value="NAD(P)-binding Rossmann-like Domain"/>
    <property type="match status" value="2"/>
</dbReference>
<evidence type="ECO:0000313" key="4">
    <source>
        <dbReference type="EMBL" id="MFC4352101.1"/>
    </source>
</evidence>
<organism evidence="4 5">
    <name type="scientific">Fodinicurvata halophila</name>
    <dbReference type="NCBI Taxonomy" id="1419723"/>
    <lineage>
        <taxon>Bacteria</taxon>
        <taxon>Pseudomonadati</taxon>
        <taxon>Pseudomonadota</taxon>
        <taxon>Alphaproteobacteria</taxon>
        <taxon>Rhodospirillales</taxon>
        <taxon>Rhodovibrionaceae</taxon>
        <taxon>Fodinicurvata</taxon>
    </lineage>
</organism>
<reference evidence="5" key="1">
    <citation type="journal article" date="2019" name="Int. J. Syst. Evol. Microbiol.">
        <title>The Global Catalogue of Microorganisms (GCM) 10K type strain sequencing project: providing services to taxonomists for standard genome sequencing and annotation.</title>
        <authorList>
            <consortium name="The Broad Institute Genomics Platform"/>
            <consortium name="The Broad Institute Genome Sequencing Center for Infectious Disease"/>
            <person name="Wu L."/>
            <person name="Ma J."/>
        </authorList>
    </citation>
    <scope>NUCLEOTIDE SEQUENCE [LARGE SCALE GENOMIC DNA]</scope>
    <source>
        <strain evidence="5">CECT 8472</strain>
    </source>
</reference>
<evidence type="ECO:0000259" key="3">
    <source>
        <dbReference type="Pfam" id="PF02826"/>
    </source>
</evidence>
<dbReference type="PROSITE" id="PS00671">
    <property type="entry name" value="D_2_HYDROXYACID_DH_3"/>
    <property type="match status" value="1"/>
</dbReference>
<accession>A0ABV8ULD6</accession>
<dbReference type="PANTHER" id="PTHR43333">
    <property type="entry name" value="2-HACID_DH_C DOMAIN-CONTAINING PROTEIN"/>
    <property type="match status" value="1"/>
</dbReference>
<dbReference type="Pfam" id="PF02826">
    <property type="entry name" value="2-Hacid_dh_C"/>
    <property type="match status" value="1"/>
</dbReference>
<name>A0ABV8ULD6_9PROT</name>
<gene>
    <name evidence="4" type="ORF">ACFOW6_11160</name>
</gene>
<dbReference type="SUPFAM" id="SSF51735">
    <property type="entry name" value="NAD(P)-binding Rossmann-fold domains"/>
    <property type="match status" value="1"/>
</dbReference>
<dbReference type="EMBL" id="JBHSCW010000006">
    <property type="protein sequence ID" value="MFC4352101.1"/>
    <property type="molecule type" value="Genomic_DNA"/>
</dbReference>
<dbReference type="InterPro" id="IPR029753">
    <property type="entry name" value="D-isomer_DH_CS"/>
</dbReference>
<dbReference type="CDD" id="cd12164">
    <property type="entry name" value="GDH_like_2"/>
    <property type="match status" value="1"/>
</dbReference>
<feature type="domain" description="D-isomer specific 2-hydroxyacid dehydrogenase NAD-binding" evidence="3">
    <location>
        <begin position="102"/>
        <end position="274"/>
    </location>
</feature>
<sequence>MALLFYSTADSAKVWIPELKRQLSHHDIRQWPDIGDASEIDYALMWKPEPGVMASLPNLKVIFSIGAGIDHLVKDPDMPRHLPLVRMVEEGLTAGMTEYVVMQTLYHHRRMLDYREQQAEQRWEPLPLTPCWDRKVGILGLGVLGRDAAEKLAMLGLDVAGWSRSEKRIDGVTCYHGDAGLDEILRRSEILVCLLPLTEQTRGILNADLFNRLPKGAMIINAARGEHLVDQDLLDALASGQIDSATLDVFHEEPLPGNHPFWSHPRIILTPHMASITVPRTAVASLVDNVQRFEAGQPMKNVVDLDRGY</sequence>
<protein>
    <submittedName>
        <fullName evidence="4">2-hydroxyacid dehydrogenase</fullName>
    </submittedName>
</protein>
<keyword evidence="2" id="KW-0520">NAD</keyword>
<dbReference type="InterPro" id="IPR036291">
    <property type="entry name" value="NAD(P)-bd_dom_sf"/>
</dbReference>
<evidence type="ECO:0000256" key="2">
    <source>
        <dbReference type="ARBA" id="ARBA00023027"/>
    </source>
</evidence>
<comment type="caution">
    <text evidence="4">The sequence shown here is derived from an EMBL/GenBank/DDBJ whole genome shotgun (WGS) entry which is preliminary data.</text>
</comment>
<dbReference type="SUPFAM" id="SSF52283">
    <property type="entry name" value="Formate/glycerate dehydrogenase catalytic domain-like"/>
    <property type="match status" value="1"/>
</dbReference>
<proteinExistence type="predicted"/>
<keyword evidence="5" id="KW-1185">Reference proteome</keyword>